<dbReference type="EMBL" id="SOZH01000012">
    <property type="protein sequence ID" value="TFF04463.1"/>
    <property type="molecule type" value="Genomic_DNA"/>
</dbReference>
<dbReference type="GeneID" id="95686512"/>
<comment type="caution">
    <text evidence="2">The sequence shown here is derived from an EMBL/GenBank/DDBJ whole genome shotgun (WGS) entry which is preliminary data.</text>
</comment>
<dbReference type="RefSeq" id="WP_061269322.1">
    <property type="nucleotide sequence ID" value="NZ_SOZH01000012.1"/>
</dbReference>
<dbReference type="Proteomes" id="UP000298003">
    <property type="component" value="Unassembled WGS sequence"/>
</dbReference>
<keyword evidence="3" id="KW-1185">Reference proteome</keyword>
<proteinExistence type="predicted"/>
<evidence type="ECO:0000256" key="1">
    <source>
        <dbReference type="SAM" id="Coils"/>
    </source>
</evidence>
<protein>
    <submittedName>
        <fullName evidence="2">Uncharacterized protein</fullName>
    </submittedName>
</protein>
<gene>
    <name evidence="2" type="ORF">E1O70_18680</name>
</gene>
<organism evidence="2 3">
    <name type="scientific">Cellulosimicrobium funkei</name>
    <dbReference type="NCBI Taxonomy" id="264251"/>
    <lineage>
        <taxon>Bacteria</taxon>
        <taxon>Bacillati</taxon>
        <taxon>Actinomycetota</taxon>
        <taxon>Actinomycetes</taxon>
        <taxon>Micrococcales</taxon>
        <taxon>Promicromonosporaceae</taxon>
        <taxon>Cellulosimicrobium</taxon>
    </lineage>
</organism>
<accession>A0A4Y8QXM8</accession>
<feature type="coiled-coil region" evidence="1">
    <location>
        <begin position="80"/>
        <end position="140"/>
    </location>
</feature>
<sequence length="267" mass="29988">MSVVETITQELARARCQHCGELAFGASEGAAALLDDVEPEERAAWKVLLRAEEVRRVQPAHPQPTLDNARATHLNRKEALRRARADHDEAERAVSELSIVSRREKREAAQRALQGAEVRLERAQEEQAAATTALEQAREVERVRAAYDAQHDELYRQASTFREELYGRLDDLARRAHQLRPGWLENLPERRADEDIEAAIALTRAVLAYRRAWGVRDQVSPLGPKPASGAPTGQEVMHQAASGERFFRVHPTYVDFRKPHEASATGS</sequence>
<evidence type="ECO:0000313" key="2">
    <source>
        <dbReference type="EMBL" id="TFF04463.1"/>
    </source>
</evidence>
<dbReference type="AlphaFoldDB" id="A0A4Y8QXM8"/>
<evidence type="ECO:0000313" key="3">
    <source>
        <dbReference type="Proteomes" id="UP000298003"/>
    </source>
</evidence>
<keyword evidence="1" id="KW-0175">Coiled coil</keyword>
<reference evidence="2 3" key="1">
    <citation type="submission" date="2019-03" db="EMBL/GenBank/DDBJ databases">
        <title>Cellulosimicrobium funkei JCM14302 Assembly.</title>
        <authorList>
            <person name="Dou T."/>
        </authorList>
    </citation>
    <scope>NUCLEOTIDE SEQUENCE [LARGE SCALE GENOMIC DNA]</scope>
    <source>
        <strain evidence="2 3">JCM 14302</strain>
    </source>
</reference>
<name>A0A4Y8QXM8_9MICO</name>